<keyword evidence="2" id="KW-0012">Acyltransferase</keyword>
<name>A0A7W9E1F4_9SPHI</name>
<dbReference type="Gene3D" id="3.40.630.30">
    <property type="match status" value="1"/>
</dbReference>
<protein>
    <submittedName>
        <fullName evidence="4">Ribosomal protein S18 acetylase RimI-like enzyme</fullName>
    </submittedName>
</protein>
<dbReference type="EMBL" id="JACHCE010000008">
    <property type="protein sequence ID" value="MBB5638289.1"/>
    <property type="molecule type" value="Genomic_DNA"/>
</dbReference>
<dbReference type="PANTHER" id="PTHR42919:SF8">
    <property type="entry name" value="N-ALPHA-ACETYLTRANSFERASE 50"/>
    <property type="match status" value="1"/>
</dbReference>
<dbReference type="SUPFAM" id="SSF55729">
    <property type="entry name" value="Acyl-CoA N-acyltransferases (Nat)"/>
    <property type="match status" value="1"/>
</dbReference>
<evidence type="ECO:0000259" key="3">
    <source>
        <dbReference type="PROSITE" id="PS51186"/>
    </source>
</evidence>
<proteinExistence type="predicted"/>
<reference evidence="4 5" key="1">
    <citation type="submission" date="2020-08" db="EMBL/GenBank/DDBJ databases">
        <title>Genomic Encyclopedia of Type Strains, Phase IV (KMG-V): Genome sequencing to study the core and pangenomes of soil and plant-associated prokaryotes.</title>
        <authorList>
            <person name="Whitman W."/>
        </authorList>
    </citation>
    <scope>NUCLEOTIDE SEQUENCE [LARGE SCALE GENOMIC DNA]</scope>
    <source>
        <strain evidence="4 5">S3M1</strain>
    </source>
</reference>
<keyword evidence="4" id="KW-0687">Ribonucleoprotein</keyword>
<dbReference type="Proteomes" id="UP000537204">
    <property type="component" value="Unassembled WGS sequence"/>
</dbReference>
<accession>A0A7W9E1F4</accession>
<feature type="domain" description="N-acetyltransferase" evidence="3">
    <location>
        <begin position="4"/>
        <end position="173"/>
    </location>
</feature>
<dbReference type="CDD" id="cd04301">
    <property type="entry name" value="NAT_SF"/>
    <property type="match status" value="1"/>
</dbReference>
<dbReference type="InterPro" id="IPR000182">
    <property type="entry name" value="GNAT_dom"/>
</dbReference>
<dbReference type="InterPro" id="IPR051556">
    <property type="entry name" value="N-term/lysine_N-AcTrnsfr"/>
</dbReference>
<sequence>MESITIQRVTPGEITKLQEIGITTFCEAFAHLNSQQDMQQYLAQSFSTDKLTAELTEKDSQIYFALLDGRVIGYLKINLGEAQTEKQDHEALEIERIYVLKEFHGQKVGQILYHKAVELAHEIQAPYVWLGVWEENYRALRFYEKNGFTPFGKHAFWLGSDEQTDLLMKKILPVANGL</sequence>
<evidence type="ECO:0000256" key="1">
    <source>
        <dbReference type="ARBA" id="ARBA00022679"/>
    </source>
</evidence>
<dbReference type="PROSITE" id="PS51186">
    <property type="entry name" value="GNAT"/>
    <property type="match status" value="1"/>
</dbReference>
<gene>
    <name evidence="4" type="ORF">HDE68_004218</name>
</gene>
<keyword evidence="1" id="KW-0808">Transferase</keyword>
<dbReference type="InterPro" id="IPR016181">
    <property type="entry name" value="Acyl_CoA_acyltransferase"/>
</dbReference>
<dbReference type="AlphaFoldDB" id="A0A7W9E1F4"/>
<evidence type="ECO:0000256" key="2">
    <source>
        <dbReference type="ARBA" id="ARBA00023315"/>
    </source>
</evidence>
<dbReference type="RefSeq" id="WP_183884132.1">
    <property type="nucleotide sequence ID" value="NZ_JACHCE010000008.1"/>
</dbReference>
<dbReference type="PANTHER" id="PTHR42919">
    <property type="entry name" value="N-ALPHA-ACETYLTRANSFERASE"/>
    <property type="match status" value="1"/>
</dbReference>
<organism evidence="4 5">
    <name type="scientific">Pedobacter cryoconitis</name>
    <dbReference type="NCBI Taxonomy" id="188932"/>
    <lineage>
        <taxon>Bacteria</taxon>
        <taxon>Pseudomonadati</taxon>
        <taxon>Bacteroidota</taxon>
        <taxon>Sphingobacteriia</taxon>
        <taxon>Sphingobacteriales</taxon>
        <taxon>Sphingobacteriaceae</taxon>
        <taxon>Pedobacter</taxon>
    </lineage>
</organism>
<dbReference type="Pfam" id="PF00583">
    <property type="entry name" value="Acetyltransf_1"/>
    <property type="match status" value="1"/>
</dbReference>
<evidence type="ECO:0000313" key="5">
    <source>
        <dbReference type="Proteomes" id="UP000537204"/>
    </source>
</evidence>
<comment type="caution">
    <text evidence="4">The sequence shown here is derived from an EMBL/GenBank/DDBJ whole genome shotgun (WGS) entry which is preliminary data.</text>
</comment>
<dbReference type="GO" id="GO:0005840">
    <property type="term" value="C:ribosome"/>
    <property type="evidence" value="ECO:0007669"/>
    <property type="project" value="UniProtKB-KW"/>
</dbReference>
<evidence type="ECO:0000313" key="4">
    <source>
        <dbReference type="EMBL" id="MBB5638289.1"/>
    </source>
</evidence>
<keyword evidence="4" id="KW-0689">Ribosomal protein</keyword>
<dbReference type="GO" id="GO:0016747">
    <property type="term" value="F:acyltransferase activity, transferring groups other than amino-acyl groups"/>
    <property type="evidence" value="ECO:0007669"/>
    <property type="project" value="InterPro"/>
</dbReference>